<proteinExistence type="predicted"/>
<evidence type="ECO:0000313" key="2">
    <source>
        <dbReference type="Proteomes" id="UP000762676"/>
    </source>
</evidence>
<evidence type="ECO:0000313" key="1">
    <source>
        <dbReference type="EMBL" id="GFR99718.1"/>
    </source>
</evidence>
<reference evidence="1 2" key="1">
    <citation type="journal article" date="2021" name="Elife">
        <title>Chloroplast acquisition without the gene transfer in kleptoplastic sea slugs, Plakobranchus ocellatus.</title>
        <authorList>
            <person name="Maeda T."/>
            <person name="Takahashi S."/>
            <person name="Yoshida T."/>
            <person name="Shimamura S."/>
            <person name="Takaki Y."/>
            <person name="Nagai Y."/>
            <person name="Toyoda A."/>
            <person name="Suzuki Y."/>
            <person name="Arimoto A."/>
            <person name="Ishii H."/>
            <person name="Satoh N."/>
            <person name="Nishiyama T."/>
            <person name="Hasebe M."/>
            <person name="Maruyama T."/>
            <person name="Minagawa J."/>
            <person name="Obokata J."/>
            <person name="Shigenobu S."/>
        </authorList>
    </citation>
    <scope>NUCLEOTIDE SEQUENCE [LARGE SCALE GENOMIC DNA]</scope>
</reference>
<accession>A0AAV4HP97</accession>
<dbReference type="AlphaFoldDB" id="A0AAV4HP97"/>
<organism evidence="1 2">
    <name type="scientific">Elysia marginata</name>
    <dbReference type="NCBI Taxonomy" id="1093978"/>
    <lineage>
        <taxon>Eukaryota</taxon>
        <taxon>Metazoa</taxon>
        <taxon>Spiralia</taxon>
        <taxon>Lophotrochozoa</taxon>
        <taxon>Mollusca</taxon>
        <taxon>Gastropoda</taxon>
        <taxon>Heterobranchia</taxon>
        <taxon>Euthyneura</taxon>
        <taxon>Panpulmonata</taxon>
        <taxon>Sacoglossa</taxon>
        <taxon>Placobranchoidea</taxon>
        <taxon>Plakobranchidae</taxon>
        <taxon>Elysia</taxon>
    </lineage>
</organism>
<name>A0AAV4HP97_9GAST</name>
<dbReference type="Proteomes" id="UP000762676">
    <property type="component" value="Unassembled WGS sequence"/>
</dbReference>
<gene>
    <name evidence="1" type="ORF">ElyMa_001053300</name>
</gene>
<protein>
    <submittedName>
        <fullName evidence="1">Uncharacterized protein</fullName>
    </submittedName>
</protein>
<sequence>MLSTSGLGMEGWHRKLNNSQLTNLALNLRLPKNWFKNFIFRCEGFNSLRCSICLLDDSAANYATSWRISEPRLSYPGAVSSQHHIVQARAAGQTVRTRGSWCPGDGTLIKQ</sequence>
<dbReference type="EMBL" id="BMAT01002135">
    <property type="protein sequence ID" value="GFR99718.1"/>
    <property type="molecule type" value="Genomic_DNA"/>
</dbReference>
<comment type="caution">
    <text evidence="1">The sequence shown here is derived from an EMBL/GenBank/DDBJ whole genome shotgun (WGS) entry which is preliminary data.</text>
</comment>
<keyword evidence="2" id="KW-1185">Reference proteome</keyword>